<organism evidence="1 2">
    <name type="scientific">Hypoxylon rubiginosum</name>
    <dbReference type="NCBI Taxonomy" id="110542"/>
    <lineage>
        <taxon>Eukaryota</taxon>
        <taxon>Fungi</taxon>
        <taxon>Dikarya</taxon>
        <taxon>Ascomycota</taxon>
        <taxon>Pezizomycotina</taxon>
        <taxon>Sordariomycetes</taxon>
        <taxon>Xylariomycetidae</taxon>
        <taxon>Xylariales</taxon>
        <taxon>Hypoxylaceae</taxon>
        <taxon>Hypoxylon</taxon>
    </lineage>
</organism>
<dbReference type="EMBL" id="MU394423">
    <property type="protein sequence ID" value="KAI6080773.1"/>
    <property type="molecule type" value="Genomic_DNA"/>
</dbReference>
<evidence type="ECO:0000313" key="2">
    <source>
        <dbReference type="Proteomes" id="UP001497680"/>
    </source>
</evidence>
<proteinExistence type="predicted"/>
<dbReference type="Proteomes" id="UP001497680">
    <property type="component" value="Unassembled WGS sequence"/>
</dbReference>
<protein>
    <submittedName>
        <fullName evidence="1">NADP-dependent oxidoreductase domain-containing protein</fullName>
    </submittedName>
</protein>
<name>A0ACC0CK07_9PEZI</name>
<keyword evidence="2" id="KW-1185">Reference proteome</keyword>
<accession>A0ACC0CK07</accession>
<comment type="caution">
    <text evidence="1">The sequence shown here is derived from an EMBL/GenBank/DDBJ whole genome shotgun (WGS) entry which is preliminary data.</text>
</comment>
<sequence length="582" mass="66373">MNPTGLIDHNVAVVLPDIAQILETKHHGESAWAKASRIRVLHKDGREEDYFMKVSVGQHGREALKGEFESTSAIYSITPDFCPKPIAWGTFASDPESHFYICKFYEFTEGVPEPVSFCEKLARLYSSHTSPYGKFGFHCVTYNGNLSQDNSWSASWETFFAKGLRHILNVREERAGPNIELDILLPPLFDRVIPRLLRPLESNGRKILPSLVHGDLWYGNAGIHNESTGEGIVYDPASFWAHNEYELGNWRPERNKFTRQYFREYHSHIPESEPREDYDDRNALYSLYASPALIHLDAVKLALAFGYRQIDGAHDYGNEKEIGEAIKESGIPRQEIFVTSKLAQTWHKPADVERALDESLRDLQLDYVDLYLMHFPHAYKADEDKKTIRHPSGNGKPVVDYDLSRRYPETWQAMEKLVASGKVHSIGLSNFNILKTKRILDVAKIIPAVNQVEIHPYLPQHELHQFLVQNGITLMAHQPLGGRPIPPVRGNPDASFPTEDQKVCLSWAVQRGIPVVPKSVSEAHMKQNLQLKRLPDDMFAVVDQLSTERGPLRFLDHRRHIGFDIFDEENDQPVESSAPWDG</sequence>
<reference evidence="1 2" key="1">
    <citation type="journal article" date="2022" name="New Phytol.">
        <title>Ecological generalism drives hyperdiversity of secondary metabolite gene clusters in xylarialean endophytes.</title>
        <authorList>
            <person name="Franco M.E.E."/>
            <person name="Wisecaver J.H."/>
            <person name="Arnold A.E."/>
            <person name="Ju Y.M."/>
            <person name="Slot J.C."/>
            <person name="Ahrendt S."/>
            <person name="Moore L.P."/>
            <person name="Eastman K.E."/>
            <person name="Scott K."/>
            <person name="Konkel Z."/>
            <person name="Mondo S.J."/>
            <person name="Kuo A."/>
            <person name="Hayes R.D."/>
            <person name="Haridas S."/>
            <person name="Andreopoulos B."/>
            <person name="Riley R."/>
            <person name="LaButti K."/>
            <person name="Pangilinan J."/>
            <person name="Lipzen A."/>
            <person name="Amirebrahimi M."/>
            <person name="Yan J."/>
            <person name="Adam C."/>
            <person name="Keymanesh K."/>
            <person name="Ng V."/>
            <person name="Louie K."/>
            <person name="Northen T."/>
            <person name="Drula E."/>
            <person name="Henrissat B."/>
            <person name="Hsieh H.M."/>
            <person name="Youens-Clark K."/>
            <person name="Lutzoni F."/>
            <person name="Miadlikowska J."/>
            <person name="Eastwood D.C."/>
            <person name="Hamelin R.C."/>
            <person name="Grigoriev I.V."/>
            <person name="U'Ren J.M."/>
        </authorList>
    </citation>
    <scope>NUCLEOTIDE SEQUENCE [LARGE SCALE GENOMIC DNA]</scope>
    <source>
        <strain evidence="1 2">ER1909</strain>
    </source>
</reference>
<evidence type="ECO:0000313" key="1">
    <source>
        <dbReference type="EMBL" id="KAI6080773.1"/>
    </source>
</evidence>
<gene>
    <name evidence="1" type="ORF">F4821DRAFT_273600</name>
</gene>